<keyword evidence="10" id="KW-0865">Zymogen</keyword>
<organism evidence="12 13">
    <name type="scientific">Dokdonella ginsengisoli</name>
    <dbReference type="NCBI Taxonomy" id="363846"/>
    <lineage>
        <taxon>Bacteria</taxon>
        <taxon>Pseudomonadati</taxon>
        <taxon>Pseudomonadota</taxon>
        <taxon>Gammaproteobacteria</taxon>
        <taxon>Lysobacterales</taxon>
        <taxon>Rhodanobacteraceae</taxon>
        <taxon>Dokdonella</taxon>
    </lineage>
</organism>
<dbReference type="Proteomes" id="UP001595886">
    <property type="component" value="Unassembled WGS sequence"/>
</dbReference>
<keyword evidence="5" id="KW-0645">Protease</keyword>
<keyword evidence="9" id="KW-0482">Metalloprotease</keyword>
<dbReference type="SUPFAM" id="SSF55486">
    <property type="entry name" value="Metalloproteases ('zincins'), catalytic domain"/>
    <property type="match status" value="1"/>
</dbReference>
<keyword evidence="6" id="KW-0479">Metal-binding</keyword>
<feature type="chain" id="PRO_5045298776" evidence="11">
    <location>
        <begin position="23"/>
        <end position="1053"/>
    </location>
</feature>
<comment type="subcellular location">
    <subcellularLocation>
        <location evidence="2">Secreted</location>
    </subcellularLocation>
</comment>
<comment type="similarity">
    <text evidence="3">Belongs to the peptidase M36 family.</text>
</comment>
<keyword evidence="11" id="KW-0732">Signal</keyword>
<evidence type="ECO:0000256" key="4">
    <source>
        <dbReference type="ARBA" id="ARBA00022525"/>
    </source>
</evidence>
<comment type="cofactor">
    <cofactor evidence="1">
        <name>Zn(2+)</name>
        <dbReference type="ChEBI" id="CHEBI:29105"/>
    </cofactor>
</comment>
<sequence length="1053" mass="112681">MRTLRGVLAGLLAGTAGLGVSAAEASPPAGGRGEPLHLQAQAGWLAEAEDVVAKAAPLDEGTADAAEFAPRPVAARAAILAAARAALAGTANADLAANAAPGDVRVHATRYGPYVVQFAQRVDGVEVYGARVNVLLDRSLAVRAITGGAVAADASRIGFARDATTALRSAAGAVDGLLAASPLHALKTQGQDAYFRFERSPTFVPGADSKVRRLWYPTAQGLVAAYHVQIAGRRPGVGRPLARAVIVADADGRVLSSSDLVHDLERPFRYRVFADRAGYPYVDPYGFTNPYPTRLPSGYLPDTPAPMSLLALAHAGISTGDPWLADGATQTLGNNVDAFFNADPLDADGNCIDDASDDWLQVQPAQGDFRAPVTSTRTFDYAFDANDTRNDYLQCDTSGGASLPPTPAQRERLHAKIVQAFYAVNWLHDLFYDLGFDETAGNLQADNYGRGGVGGDPLHVSAGVGTTFAAVSEFDGDLTGLYLGINTYSQSRRDVSALDFGVLAHEWSHTMFGRLTSMQYVGQQGALNEGIADFVGLILSVRPQDRHALRGRPAFSASYAIGAYMNRDYEFPWDPYPQAGSPGYADDTYYHGIRRFPHSADLTVNPLTFKHIGMDHPLPDDAHAYDWKGRFLTNAEIHTAGEVWTEALWQCSRKLLAAAPPRRFYEARDRFLSNLVASLKLAPADADYVEARDMLLAAIRADSEADYRLCRAGFAERGMGAGALAPPRYSVDLRGAVESFDDAEYALGIVDVSLSEAGGGDGDGVLDRGEAGTLAVTVKNTGFSSLRKVRVRAQAVDGAYAFPDGHEVTGIALAPGASYTATFAVSVRSAQPAAELGFDLLAMDQRRTGVRDRRQPAFRVNYDRVRDGFVDTLATEQGFAADWTSQLRDGSYPGYCYYTCEAHWQRTSYLGEAAYVIGDVRAAVDAQLVGVPFQVSSDPLRIVLRHDYDFDRLPGDSGGGGAGTLEVSVDGGEWEPADAYLTGGTAIFAGSSSGWRSDTLDFGTALAGRTLQLRWYAATDIGYFAHFAHWAIARVEVQGAAQPMFTTLHADLD</sequence>
<comment type="caution">
    <text evidence="12">The sequence shown here is derived from an EMBL/GenBank/DDBJ whole genome shotgun (WGS) entry which is preliminary data.</text>
</comment>
<evidence type="ECO:0000256" key="2">
    <source>
        <dbReference type="ARBA" id="ARBA00004613"/>
    </source>
</evidence>
<evidence type="ECO:0000256" key="8">
    <source>
        <dbReference type="ARBA" id="ARBA00022833"/>
    </source>
</evidence>
<protein>
    <submittedName>
        <fullName evidence="12">M36 family metallopeptidase</fullName>
    </submittedName>
</protein>
<keyword evidence="4" id="KW-0964">Secreted</keyword>
<accession>A0ABV9QUC7</accession>
<reference evidence="13" key="1">
    <citation type="journal article" date="2019" name="Int. J. Syst. Evol. Microbiol.">
        <title>The Global Catalogue of Microorganisms (GCM) 10K type strain sequencing project: providing services to taxonomists for standard genome sequencing and annotation.</title>
        <authorList>
            <consortium name="The Broad Institute Genomics Platform"/>
            <consortium name="The Broad Institute Genome Sequencing Center for Infectious Disease"/>
            <person name="Wu L."/>
            <person name="Ma J."/>
        </authorList>
    </citation>
    <scope>NUCLEOTIDE SEQUENCE [LARGE SCALE GENOMIC DNA]</scope>
    <source>
        <strain evidence="13">CCUG 30340</strain>
    </source>
</reference>
<evidence type="ECO:0000313" key="13">
    <source>
        <dbReference type="Proteomes" id="UP001595886"/>
    </source>
</evidence>
<gene>
    <name evidence="12" type="ORF">ACFO6Q_07860</name>
</gene>
<evidence type="ECO:0000256" key="11">
    <source>
        <dbReference type="SAM" id="SignalP"/>
    </source>
</evidence>
<keyword evidence="13" id="KW-1185">Reference proteome</keyword>
<dbReference type="PANTHER" id="PTHR33478">
    <property type="entry name" value="EXTRACELLULAR METALLOPROTEINASE MEP"/>
    <property type="match status" value="1"/>
</dbReference>
<evidence type="ECO:0000256" key="7">
    <source>
        <dbReference type="ARBA" id="ARBA00022801"/>
    </source>
</evidence>
<dbReference type="InterPro" id="IPR050371">
    <property type="entry name" value="Fungal_virulence_M36"/>
</dbReference>
<dbReference type="Gene3D" id="3.10.170.10">
    <property type="match status" value="1"/>
</dbReference>
<keyword evidence="8" id="KW-0862">Zinc</keyword>
<keyword evidence="7" id="KW-0378">Hydrolase</keyword>
<evidence type="ECO:0000256" key="6">
    <source>
        <dbReference type="ARBA" id="ARBA00022723"/>
    </source>
</evidence>
<evidence type="ECO:0000256" key="3">
    <source>
        <dbReference type="ARBA" id="ARBA00006006"/>
    </source>
</evidence>
<proteinExistence type="inferred from homology"/>
<evidence type="ECO:0000256" key="10">
    <source>
        <dbReference type="ARBA" id="ARBA00023145"/>
    </source>
</evidence>
<dbReference type="PANTHER" id="PTHR33478:SF1">
    <property type="entry name" value="EXTRACELLULAR METALLOPROTEINASE MEP"/>
    <property type="match status" value="1"/>
</dbReference>
<evidence type="ECO:0000256" key="1">
    <source>
        <dbReference type="ARBA" id="ARBA00001947"/>
    </source>
</evidence>
<dbReference type="InterPro" id="IPR001842">
    <property type="entry name" value="Peptidase_M36"/>
</dbReference>
<dbReference type="Pfam" id="PF02128">
    <property type="entry name" value="Peptidase_M36"/>
    <property type="match status" value="1"/>
</dbReference>
<dbReference type="Gene3D" id="1.10.390.10">
    <property type="entry name" value="Neutral Protease Domain 2"/>
    <property type="match status" value="1"/>
</dbReference>
<evidence type="ECO:0000313" key="12">
    <source>
        <dbReference type="EMBL" id="MFC4820235.1"/>
    </source>
</evidence>
<evidence type="ECO:0000256" key="9">
    <source>
        <dbReference type="ARBA" id="ARBA00023049"/>
    </source>
</evidence>
<evidence type="ECO:0000256" key="5">
    <source>
        <dbReference type="ARBA" id="ARBA00022670"/>
    </source>
</evidence>
<dbReference type="InterPro" id="IPR027268">
    <property type="entry name" value="Peptidase_M4/M1_CTD_sf"/>
</dbReference>
<feature type="signal peptide" evidence="11">
    <location>
        <begin position="1"/>
        <end position="22"/>
    </location>
</feature>
<dbReference type="RefSeq" id="WP_380020071.1">
    <property type="nucleotide sequence ID" value="NZ_JBHSHD010000007.1"/>
</dbReference>
<dbReference type="EMBL" id="JBHSHD010000007">
    <property type="protein sequence ID" value="MFC4820235.1"/>
    <property type="molecule type" value="Genomic_DNA"/>
</dbReference>
<name>A0ABV9QUC7_9GAMM</name>